<protein>
    <submittedName>
        <fullName evidence="2">Virulence-associated E family protein</fullName>
    </submittedName>
</protein>
<dbReference type="PANTHER" id="PTHR34985:SF1">
    <property type="entry name" value="SLR0554 PROTEIN"/>
    <property type="match status" value="1"/>
</dbReference>
<feature type="domain" description="Virulence-associated protein E-like" evidence="1">
    <location>
        <begin position="109"/>
        <end position="325"/>
    </location>
</feature>
<dbReference type="InterPro" id="IPR027417">
    <property type="entry name" value="P-loop_NTPase"/>
</dbReference>
<accession>A0A9P4E1Y5</accession>
<dbReference type="InterPro" id="IPR007936">
    <property type="entry name" value="VapE-like_dom"/>
</dbReference>
<evidence type="ECO:0000313" key="2">
    <source>
        <dbReference type="EMBL" id="KAA5503738.1"/>
    </source>
</evidence>
<gene>
    <name evidence="2" type="ORF">F2Y31_00330</name>
</gene>
<comment type="caution">
    <text evidence="2">The sequence shown here is derived from an EMBL/GenBank/DDBJ whole genome shotgun (WGS) entry which is preliminary data.</text>
</comment>
<dbReference type="PANTHER" id="PTHR34985">
    <property type="entry name" value="SLR0554 PROTEIN"/>
    <property type="match status" value="1"/>
</dbReference>
<reference evidence="2 3" key="1">
    <citation type="journal article" date="2019" name="Nat. Med.">
        <title>A library of human gut bacterial isolates paired with longitudinal multiomics data enables mechanistic microbiome research.</title>
        <authorList>
            <person name="Poyet M."/>
            <person name="Groussin M."/>
            <person name="Gibbons S.M."/>
            <person name="Avila-Pacheco J."/>
            <person name="Jiang X."/>
            <person name="Kearney S.M."/>
            <person name="Perrotta A.R."/>
            <person name="Berdy B."/>
            <person name="Zhao S."/>
            <person name="Lieberman T.D."/>
            <person name="Swanson P.K."/>
            <person name="Smith M."/>
            <person name="Roesemann S."/>
            <person name="Alexander J.E."/>
            <person name="Rich S.A."/>
            <person name="Livny J."/>
            <person name="Vlamakis H."/>
            <person name="Clish C."/>
            <person name="Bullock K."/>
            <person name="Deik A."/>
            <person name="Scott J."/>
            <person name="Pierce K.A."/>
            <person name="Xavier R.J."/>
            <person name="Alm E.J."/>
        </authorList>
    </citation>
    <scope>NUCLEOTIDE SEQUENCE [LARGE SCALE GENOMIC DNA]</scope>
    <source>
        <strain evidence="2 3">BIOML-A19</strain>
    </source>
</reference>
<evidence type="ECO:0000313" key="3">
    <source>
        <dbReference type="Proteomes" id="UP000368418"/>
    </source>
</evidence>
<name>A0A9P4E1Y5_9BACE</name>
<proteinExistence type="predicted"/>
<dbReference type="SUPFAM" id="SSF52540">
    <property type="entry name" value="P-loop containing nucleoside triphosphate hydrolases"/>
    <property type="match status" value="1"/>
</dbReference>
<dbReference type="RefSeq" id="WP_149882452.1">
    <property type="nucleotide sequence ID" value="NZ_VVXN01000005.1"/>
</dbReference>
<organism evidence="2 3">
    <name type="scientific">Bacteroides caccae</name>
    <dbReference type="NCBI Taxonomy" id="47678"/>
    <lineage>
        <taxon>Bacteria</taxon>
        <taxon>Pseudomonadati</taxon>
        <taxon>Bacteroidota</taxon>
        <taxon>Bacteroidia</taxon>
        <taxon>Bacteroidales</taxon>
        <taxon>Bacteroidaceae</taxon>
        <taxon>Bacteroides</taxon>
    </lineage>
</organism>
<dbReference type="EMBL" id="VVYD01000001">
    <property type="protein sequence ID" value="KAA5503738.1"/>
    <property type="molecule type" value="Genomic_DNA"/>
</dbReference>
<evidence type="ECO:0000259" key="1">
    <source>
        <dbReference type="Pfam" id="PF05272"/>
    </source>
</evidence>
<dbReference type="Pfam" id="PF05272">
    <property type="entry name" value="VapE-like_dom"/>
    <property type="match status" value="1"/>
</dbReference>
<dbReference type="Proteomes" id="UP000368418">
    <property type="component" value="Unassembled WGS sequence"/>
</dbReference>
<dbReference type="AlphaFoldDB" id="A0A9P4E1Y5"/>
<sequence length="464" mass="53725">MEEEWKHKLVVESNGNVAKTISNLRIIFTHDEELSQIKFDTFCQDDFSFSKRFQNVNGGKIDEESVGKIQDYLEQTYKLRLTQSKAFEILKTTSSERSYNPVQDFILQEDWDYVPRISRAIIDYLGAEDTPLVREQTKLWFVAAVARVFEPGCKFDNVLTLPGPQGIGKSTFFKAISGKWFNDSFSFASGEKEKVETITNGWIIEISELNGMKHANDAEAAKAFLSRCSDYMRPAYGHKVIEFKRHNVFAATTNETNFLQGDNGNRRWWIIPVKGKGHVSEWLPRLQKVVPQLWAEAYTYYWQDTKLYLCPELEAQANEVQMNHSNILTDPILEDIQTYLEREVPLGYSSWSIPARLAYQKGSYIEPTPTAMQPINMVCARQIIEELPNDLIRRNPSKYTSQYVNRLMSLIDGWERCEQEKVKGLHPAYCDKTGRAKHPWVRIGTLQVQMSKKEETQHQEELPF</sequence>